<feature type="compositionally biased region" description="Low complexity" evidence="1">
    <location>
        <begin position="173"/>
        <end position="183"/>
    </location>
</feature>
<protein>
    <submittedName>
        <fullName evidence="2">(pine wood nematode) hypothetical protein</fullName>
    </submittedName>
</protein>
<evidence type="ECO:0000256" key="1">
    <source>
        <dbReference type="SAM" id="MobiDB-lite"/>
    </source>
</evidence>
<dbReference type="EMBL" id="CAJFDI010000001">
    <property type="protein sequence ID" value="CAD5208161.1"/>
    <property type="molecule type" value="Genomic_DNA"/>
</dbReference>
<dbReference type="AlphaFoldDB" id="A0A7I8XEG9"/>
<name>A0A7I8XEG9_BURXY</name>
<comment type="caution">
    <text evidence="2">The sequence shown here is derived from an EMBL/GenBank/DDBJ whole genome shotgun (WGS) entry which is preliminary data.</text>
</comment>
<dbReference type="EMBL" id="CAJFCV020000001">
    <property type="protein sequence ID" value="CAG9080465.1"/>
    <property type="molecule type" value="Genomic_DNA"/>
</dbReference>
<dbReference type="Proteomes" id="UP000582659">
    <property type="component" value="Unassembled WGS sequence"/>
</dbReference>
<gene>
    <name evidence="2" type="ORF">BXYJ_LOCUS397</name>
</gene>
<reference evidence="2" key="1">
    <citation type="submission" date="2020-09" db="EMBL/GenBank/DDBJ databases">
        <authorList>
            <person name="Kikuchi T."/>
        </authorList>
    </citation>
    <scope>NUCLEOTIDE SEQUENCE</scope>
    <source>
        <strain evidence="2">Ka4C1</strain>
    </source>
</reference>
<evidence type="ECO:0000313" key="3">
    <source>
        <dbReference type="Proteomes" id="UP000659654"/>
    </source>
</evidence>
<evidence type="ECO:0000313" key="2">
    <source>
        <dbReference type="EMBL" id="CAD5208161.1"/>
    </source>
</evidence>
<keyword evidence="3" id="KW-1185">Reference proteome</keyword>
<feature type="region of interest" description="Disordered" evidence="1">
    <location>
        <begin position="170"/>
        <end position="200"/>
    </location>
</feature>
<accession>A0A7I8XEG9</accession>
<dbReference type="Proteomes" id="UP000659654">
    <property type="component" value="Unassembled WGS sequence"/>
</dbReference>
<organism evidence="2 3">
    <name type="scientific">Bursaphelenchus xylophilus</name>
    <name type="common">Pinewood nematode worm</name>
    <name type="synonym">Aphelenchoides xylophilus</name>
    <dbReference type="NCBI Taxonomy" id="6326"/>
    <lineage>
        <taxon>Eukaryota</taxon>
        <taxon>Metazoa</taxon>
        <taxon>Ecdysozoa</taxon>
        <taxon>Nematoda</taxon>
        <taxon>Chromadorea</taxon>
        <taxon>Rhabditida</taxon>
        <taxon>Tylenchina</taxon>
        <taxon>Tylenchomorpha</taxon>
        <taxon>Aphelenchoidea</taxon>
        <taxon>Aphelenchoididae</taxon>
        <taxon>Bursaphelenchus</taxon>
    </lineage>
</organism>
<feature type="compositionally biased region" description="Basic residues" evidence="1">
    <location>
        <begin position="184"/>
        <end position="200"/>
    </location>
</feature>
<sequence length="288" mass="32543">MSEARSYPLPKSLCQFDSARPTRLSDVQRILEADKELRRLTGFSPLTADFREFIRTLRLRVFAAPHLLEELDYKKGAADLTKVIKKPSPLDKDDPNDVLLPEPEIIQTVSDTNIPDPALIEPDGSCDETTISRASVLADGSEFGNTDGIHIPYVKCGDSQIGVMIRKKQFPVKPRTPSSQSSVSRKKSRALKKFKKSRRQKNCDSSELGVAVCKEDRSLERETPSIIKKRSQTLDLLAKKGVNVVTSKDPKPERIIETCRKHQRTYTYEVHRKKYAVEVYDVDQLSDA</sequence>
<proteinExistence type="predicted"/>